<sequence length="400" mass="46695">MLKILKLKTAKDMQIQPSQIKHKGDYVGKDKILIPASKEWSNSVYTFDKNFLKLLPVADNVIIKLIRSYFNMYSRKLEKKINARRLRTWKRRRTAWKVWVSKPELKHTTDKIIITLYVYNREYIYYLKKLFLTQVHFPKEKIYTILKHNKLLLAKLKKSSNKLYYKLLVFIKEYIDNAKLPIKLKQIIFFNTLKFGINYILPLKLLIQKIYNKKVQFNLVVLKNYHLNSDILAQIITLKIRNKKNKLLRVLSNSLRKVRTPILNKKTIIRVPLKLVGVQNNLISDFILKASVKSLSNDLLDKALKSIKKKNLENILDTTKYKTISGVKIQASGRLTKRITAARAMYKFKYVGTLKNVDSSFKGLSSVTSKGNQKLNLQYTCLNSKTKIGAFGVKGWVASY</sequence>
<evidence type="ECO:0000256" key="2">
    <source>
        <dbReference type="ARBA" id="ARBA00010761"/>
    </source>
</evidence>
<comment type="similarity">
    <text evidence="2">Belongs to the universal ribosomal protein uS3 family.</text>
</comment>
<accession>A0A1X9ZEN4</accession>
<geneLocation type="mitochondrion" evidence="7"/>
<dbReference type="EMBL" id="KY305663">
    <property type="protein sequence ID" value="ARS43770.1"/>
    <property type="molecule type" value="Genomic_DNA"/>
</dbReference>
<evidence type="ECO:0000313" key="7">
    <source>
        <dbReference type="EMBL" id="ARS43770.1"/>
    </source>
</evidence>
<organism evidence="7">
    <name type="scientific">Phlyctis boliviensis</name>
    <dbReference type="NCBI Taxonomy" id="1983619"/>
    <lineage>
        <taxon>Eukaryota</taxon>
        <taxon>Fungi</taxon>
        <taxon>Dikarya</taxon>
        <taxon>Ascomycota</taxon>
        <taxon>Pezizomycotina</taxon>
        <taxon>Lecanoromycetes</taxon>
        <taxon>OSLEUM clade</taxon>
        <taxon>Lecanoromycetidae</taxon>
        <taxon>Lecanoromycetidae incertae sedis</taxon>
        <taxon>Phlyctidaceae</taxon>
        <taxon>Phlyctis</taxon>
    </lineage>
</organism>
<dbReference type="GO" id="GO:1990904">
    <property type="term" value="C:ribonucleoprotein complex"/>
    <property type="evidence" value="ECO:0007669"/>
    <property type="project" value="UniProtKB-KW"/>
</dbReference>
<comment type="subcellular location">
    <subcellularLocation>
        <location evidence="1">Mitochondrion</location>
    </subcellularLocation>
</comment>
<dbReference type="AlphaFoldDB" id="A0A1X9ZEN4"/>
<keyword evidence="5" id="KW-0687">Ribonucleoprotein</keyword>
<keyword evidence="3 7" id="KW-0689">Ribosomal protein</keyword>
<dbReference type="InterPro" id="IPR007980">
    <property type="entry name" value="Ribosomal_uS3m_fun"/>
</dbReference>
<evidence type="ECO:0000256" key="6">
    <source>
        <dbReference type="ARBA" id="ARBA00035157"/>
    </source>
</evidence>
<dbReference type="GO" id="GO:0003735">
    <property type="term" value="F:structural constituent of ribosome"/>
    <property type="evidence" value="ECO:0007669"/>
    <property type="project" value="InterPro"/>
</dbReference>
<evidence type="ECO:0000256" key="1">
    <source>
        <dbReference type="ARBA" id="ARBA00004173"/>
    </source>
</evidence>
<evidence type="ECO:0000256" key="5">
    <source>
        <dbReference type="ARBA" id="ARBA00023274"/>
    </source>
</evidence>
<keyword evidence="4 7" id="KW-0496">Mitochondrion</keyword>
<reference evidence="7" key="1">
    <citation type="submission" date="2016-12" db="EMBL/GenBank/DDBJ databases">
        <title>Phlyctis boliviensis complete mitochondrial genome.</title>
        <authorList>
            <person name="Kane N.C."/>
            <person name="Keepers K.G."/>
            <person name="Pogoda C.S."/>
            <person name="Lendemer J.C."/>
            <person name="Tripp E.A."/>
        </authorList>
    </citation>
    <scope>NUCLEOTIDE SEQUENCE</scope>
</reference>
<dbReference type="GO" id="GO:0005840">
    <property type="term" value="C:ribosome"/>
    <property type="evidence" value="ECO:0007669"/>
    <property type="project" value="UniProtKB-KW"/>
</dbReference>
<proteinExistence type="inferred from homology"/>
<protein>
    <recommendedName>
        <fullName evidence="6">Small ribosomal subunit protein uS3m</fullName>
    </recommendedName>
</protein>
<dbReference type="GO" id="GO:0006412">
    <property type="term" value="P:translation"/>
    <property type="evidence" value="ECO:0007669"/>
    <property type="project" value="InterPro"/>
</dbReference>
<gene>
    <name evidence="7" type="primary">rps3</name>
</gene>
<name>A0A1X9ZEN4_9LECA</name>
<evidence type="ECO:0000256" key="3">
    <source>
        <dbReference type="ARBA" id="ARBA00022980"/>
    </source>
</evidence>
<dbReference type="Pfam" id="PF05316">
    <property type="entry name" value="VAR1"/>
    <property type="match status" value="1"/>
</dbReference>
<dbReference type="GO" id="GO:0005739">
    <property type="term" value="C:mitochondrion"/>
    <property type="evidence" value="ECO:0007669"/>
    <property type="project" value="UniProtKB-SubCell"/>
</dbReference>
<evidence type="ECO:0000256" key="4">
    <source>
        <dbReference type="ARBA" id="ARBA00023128"/>
    </source>
</evidence>